<comment type="caution">
    <text evidence="3">The sequence shown here is derived from an EMBL/GenBank/DDBJ whole genome shotgun (WGS) entry which is preliminary data.</text>
</comment>
<comment type="similarity">
    <text evidence="1">Belongs to the peptidase S13 family.</text>
</comment>
<organism evidence="3 4">
    <name type="scientific">Polycladomyces subterraneus</name>
    <dbReference type="NCBI Taxonomy" id="1016997"/>
    <lineage>
        <taxon>Bacteria</taxon>
        <taxon>Bacillati</taxon>
        <taxon>Bacillota</taxon>
        <taxon>Bacilli</taxon>
        <taxon>Bacillales</taxon>
        <taxon>Thermoactinomycetaceae</taxon>
        <taxon>Polycladomyces</taxon>
    </lineage>
</organism>
<sequence>MRTWRVRLDSLWEHWKSESGEKGAQIGCALFSLRREEMYGYRDEEWMIPASNNKLWTSAVALERLGAEYRWHTFLEWTEDRWLIVGGGDPVFGQRQAEELLTEIKRHGIQRMPGRIDWDDSAFPTRRWGTGWARDDLSEGYAAPVHALNMELNRIAWTADPGDPDPRLRLSPSYEGLSVQWRSRLSWTEEEESDVRVMRAERSNRFRIEGVLSRQDPQVTGAVWSPPHFFVERLRWFAKEQGLTVPETWTGRRRRKISGRMQSVGVDSPPLKACLPLVNADSENLVAEILLHSIGCESGGKDWVEQGIHIVEQTLRRWGLEPPAAYVDGSGLSMYNRSSPRQLCRLLRFMVDHPAFSVFVESLAVYGQTGTLKKRNPLPPPITVRAKTGTLTGVKTLSGYLFDGRTPVYVFSLMVNGVREERNVENLQDAFLRLLADHIRHERN</sequence>
<keyword evidence="2 3" id="KW-0378">Hydrolase</keyword>
<evidence type="ECO:0000313" key="3">
    <source>
        <dbReference type="EMBL" id="MDN4594851.1"/>
    </source>
</evidence>
<dbReference type="SUPFAM" id="SSF56601">
    <property type="entry name" value="beta-lactamase/transpeptidase-like"/>
    <property type="match status" value="1"/>
</dbReference>
<dbReference type="EC" id="3.4.16.4" evidence="3"/>
<dbReference type="InterPro" id="IPR012338">
    <property type="entry name" value="Beta-lactam/transpept-like"/>
</dbReference>
<name>A0ABT8IPX9_9BACL</name>
<dbReference type="Pfam" id="PF02113">
    <property type="entry name" value="Peptidase_S13"/>
    <property type="match status" value="1"/>
</dbReference>
<gene>
    <name evidence="3" type="primary">dacB</name>
    <name evidence="3" type="ORF">NWF35_13325</name>
</gene>
<dbReference type="InterPro" id="IPR000667">
    <property type="entry name" value="Peptidase_S13"/>
</dbReference>
<evidence type="ECO:0000256" key="1">
    <source>
        <dbReference type="ARBA" id="ARBA00006096"/>
    </source>
</evidence>
<dbReference type="Gene3D" id="3.40.710.10">
    <property type="entry name" value="DD-peptidase/beta-lactamase superfamily"/>
    <property type="match status" value="1"/>
</dbReference>
<dbReference type="Gene3D" id="3.50.80.20">
    <property type="entry name" value="D-Ala-D-Ala carboxypeptidase C, peptidase S13"/>
    <property type="match status" value="1"/>
</dbReference>
<dbReference type="PANTHER" id="PTHR30023:SF0">
    <property type="entry name" value="PENICILLIN-SENSITIVE CARBOXYPEPTIDASE A"/>
    <property type="match status" value="1"/>
</dbReference>
<accession>A0ABT8IPX9</accession>
<keyword evidence="3" id="KW-0121">Carboxypeptidase</keyword>
<evidence type="ECO:0000313" key="4">
    <source>
        <dbReference type="Proteomes" id="UP001174196"/>
    </source>
</evidence>
<dbReference type="Proteomes" id="UP001174196">
    <property type="component" value="Unassembled WGS sequence"/>
</dbReference>
<keyword evidence="3" id="KW-0645">Protease</keyword>
<proteinExistence type="inferred from homology"/>
<keyword evidence="4" id="KW-1185">Reference proteome</keyword>
<dbReference type="EMBL" id="JANRHH010000047">
    <property type="protein sequence ID" value="MDN4594851.1"/>
    <property type="molecule type" value="Genomic_DNA"/>
</dbReference>
<protein>
    <submittedName>
        <fullName evidence="3">D-alanyl-D-alanine carboxypeptidase/D-alanyl-D-alanine-endopeptidase</fullName>
        <ecNumber evidence="3">3.4.16.4</ecNumber>
    </submittedName>
</protein>
<dbReference type="RefSeq" id="WP_301239715.1">
    <property type="nucleotide sequence ID" value="NZ_JANRHH010000047.1"/>
</dbReference>
<dbReference type="GO" id="GO:0009002">
    <property type="term" value="F:serine-type D-Ala-D-Ala carboxypeptidase activity"/>
    <property type="evidence" value="ECO:0007669"/>
    <property type="project" value="UniProtKB-EC"/>
</dbReference>
<reference evidence="3" key="1">
    <citation type="submission" date="2022-08" db="EMBL/GenBank/DDBJ databases">
        <title>Polycladomyces zharkentsis sp. nov., a novel thermophilic CMC and starch-degrading bacterium isolated from a geothermal spring in Kazakhstan.</title>
        <authorList>
            <person name="Mashzhan A."/>
            <person name="Kistaubaeva A."/>
            <person name="Javier-Lopez R."/>
            <person name="Birkeland N.-K."/>
        </authorList>
    </citation>
    <scope>NUCLEOTIDE SEQUENCE</scope>
    <source>
        <strain evidence="3">KSR 13</strain>
    </source>
</reference>
<evidence type="ECO:0000256" key="2">
    <source>
        <dbReference type="ARBA" id="ARBA00022801"/>
    </source>
</evidence>
<dbReference type="PRINTS" id="PR00922">
    <property type="entry name" value="DADACBPTASE3"/>
</dbReference>
<dbReference type="PANTHER" id="PTHR30023">
    <property type="entry name" value="D-ALANYL-D-ALANINE CARBOXYPEPTIDASE"/>
    <property type="match status" value="1"/>
</dbReference>
<dbReference type="NCBIfam" id="TIGR00666">
    <property type="entry name" value="PBP4"/>
    <property type="match status" value="1"/>
</dbReference>